<evidence type="ECO:0000313" key="1">
    <source>
        <dbReference type="EMBL" id="MCY0967199.1"/>
    </source>
</evidence>
<organism evidence="1 2">
    <name type="scientific">Parathalassolituus penaei</name>
    <dbReference type="NCBI Taxonomy" id="2997323"/>
    <lineage>
        <taxon>Bacteria</taxon>
        <taxon>Pseudomonadati</taxon>
        <taxon>Pseudomonadota</taxon>
        <taxon>Gammaproteobacteria</taxon>
        <taxon>Oceanospirillales</taxon>
        <taxon>Oceanospirillaceae</taxon>
        <taxon>Parathalassolituus</taxon>
    </lineage>
</organism>
<accession>A0A9X3EGP9</accession>
<dbReference type="RefSeq" id="WP_283175404.1">
    <property type="nucleotide sequence ID" value="NZ_JAPNOA010000059.1"/>
</dbReference>
<proteinExistence type="predicted"/>
<comment type="caution">
    <text evidence="1">The sequence shown here is derived from an EMBL/GenBank/DDBJ whole genome shotgun (WGS) entry which is preliminary data.</text>
</comment>
<keyword evidence="2" id="KW-1185">Reference proteome</keyword>
<sequence length="333" mass="37414">MNNLDLGYTSDLLVKVHYSNGTIDAVETVLQRLEDVTARSLLSQPAERTVLALPLMFPRYGYAHRMAARLALAGWSNEINANSSVDELRLLHVEALAETVLRLCQHWRYRDLALAEPLLQRLRLVLTTPELFSKEWAAGLERDWMNFERDEWETRDWLAELADDLENVYLPFDEDDEDVAVRVAVTGTGAHILIEQEGESVASLVREAAAAQVDQARQRLDALMPESESGEWLMSFQSAVYARNHCTRADESCGQVFTAQGWLQHRLTRNPESGQLLGWNIQTPADVNFALDGLLPQLLNGTEVSRQLVPELVRQLVLTIEPGVNVTVEVTAA</sequence>
<reference evidence="1" key="1">
    <citation type="submission" date="2022-11" db="EMBL/GenBank/DDBJ databases">
        <title>Parathalassolutuus dongxingensis gen. nov., sp. nov., a novel member of family Oceanospirillaceae isolated from a coastal shrimp pond in Guangxi, China.</title>
        <authorList>
            <person name="Chen H."/>
        </authorList>
    </citation>
    <scope>NUCLEOTIDE SEQUENCE</scope>
    <source>
        <strain evidence="1">G-43</strain>
    </source>
</reference>
<dbReference type="EMBL" id="JAPNOA010000059">
    <property type="protein sequence ID" value="MCY0967199.1"/>
    <property type="molecule type" value="Genomic_DNA"/>
</dbReference>
<name>A0A9X3EGP9_9GAMM</name>
<evidence type="ECO:0000313" key="2">
    <source>
        <dbReference type="Proteomes" id="UP001150830"/>
    </source>
</evidence>
<gene>
    <name evidence="1" type="ORF">OUO13_18635</name>
</gene>
<dbReference type="Proteomes" id="UP001150830">
    <property type="component" value="Unassembled WGS sequence"/>
</dbReference>
<dbReference type="AlphaFoldDB" id="A0A9X3EGP9"/>
<protein>
    <submittedName>
        <fullName evidence="1">Uncharacterized protein</fullName>
    </submittedName>
</protein>